<dbReference type="AlphaFoldDB" id="A0A7Y6TWX6"/>
<evidence type="ECO:0000256" key="1">
    <source>
        <dbReference type="SAM" id="SignalP"/>
    </source>
</evidence>
<gene>
    <name evidence="2" type="ORF">HQN59_11635</name>
</gene>
<dbReference type="EMBL" id="JABWMJ010000005">
    <property type="protein sequence ID" value="NUZ06411.1"/>
    <property type="molecule type" value="Genomic_DNA"/>
</dbReference>
<comment type="caution">
    <text evidence="2">The sequence shown here is derived from an EMBL/GenBank/DDBJ whole genome shotgun (WGS) entry which is preliminary data.</text>
</comment>
<feature type="signal peptide" evidence="1">
    <location>
        <begin position="1"/>
        <end position="21"/>
    </location>
</feature>
<dbReference type="NCBIfam" id="TIGR02595">
    <property type="entry name" value="PEP_CTERM"/>
    <property type="match status" value="1"/>
</dbReference>
<keyword evidence="1" id="KW-0732">Signal</keyword>
<dbReference type="InterPro" id="IPR013424">
    <property type="entry name" value="Ice-binding_C"/>
</dbReference>
<keyword evidence="3" id="KW-1185">Reference proteome</keyword>
<proteinExistence type="predicted"/>
<reference evidence="2 3" key="1">
    <citation type="submission" date="2020-06" db="EMBL/GenBank/DDBJ databases">
        <title>Schlegella sp. ID0723 isolated from air conditioner.</title>
        <authorList>
            <person name="Kim D.Y."/>
            <person name="Kim D.-U."/>
        </authorList>
    </citation>
    <scope>NUCLEOTIDE SEQUENCE [LARGE SCALE GENOMIC DNA]</scope>
    <source>
        <strain evidence="2 3">ID0723</strain>
    </source>
</reference>
<evidence type="ECO:0000313" key="2">
    <source>
        <dbReference type="EMBL" id="NUZ06411.1"/>
    </source>
</evidence>
<dbReference type="RefSeq" id="WP_176069273.1">
    <property type="nucleotide sequence ID" value="NZ_JABWMJ010000005.1"/>
</dbReference>
<organism evidence="2 3">
    <name type="scientific">Piscinibacter koreensis</name>
    <dbReference type="NCBI Taxonomy" id="2742824"/>
    <lineage>
        <taxon>Bacteria</taxon>
        <taxon>Pseudomonadati</taxon>
        <taxon>Pseudomonadota</taxon>
        <taxon>Betaproteobacteria</taxon>
        <taxon>Burkholderiales</taxon>
        <taxon>Sphaerotilaceae</taxon>
        <taxon>Piscinibacter</taxon>
    </lineage>
</organism>
<name>A0A7Y6TWX6_9BURK</name>
<dbReference type="Proteomes" id="UP000529637">
    <property type="component" value="Unassembled WGS sequence"/>
</dbReference>
<feature type="chain" id="PRO_5031316362" evidence="1">
    <location>
        <begin position="22"/>
        <end position="194"/>
    </location>
</feature>
<protein>
    <submittedName>
        <fullName evidence="2">PEP-CTERM sorting domain-containing protein</fullName>
    </submittedName>
</protein>
<sequence length="194" mass="19245">MKKLALLAAAAATFAAVPAHADFTGVTAPANWTTTITGTLGTPGASAGGAVFTSSTLTLTGGNTSSALGCAGGTYAVLGPCQVQSVINRAGTYTFNWSYLTSDPAGPAGDIFGVLLDSIPITLSDPGGALAQSGQRMYSVTSSFGFFVNCTDCTEGGATATIGGLAFVPEPATPLLLVSGMVALGLLGRRGRRS</sequence>
<evidence type="ECO:0000313" key="3">
    <source>
        <dbReference type="Proteomes" id="UP000529637"/>
    </source>
</evidence>
<accession>A0A7Y6TWX6</accession>